<keyword evidence="9 13" id="KW-1133">Transmembrane helix</keyword>
<keyword evidence="15" id="KW-0966">Cell projection</keyword>
<gene>
    <name evidence="13 15" type="primary">flhB</name>
    <name evidence="15" type="ORF">ACFOEI_13990</name>
</gene>
<dbReference type="NCBIfam" id="TIGR00328">
    <property type="entry name" value="flhB"/>
    <property type="match status" value="1"/>
</dbReference>
<evidence type="ECO:0000256" key="3">
    <source>
        <dbReference type="ARBA" id="ARBA00021622"/>
    </source>
</evidence>
<keyword evidence="10 13" id="KW-0472">Membrane</keyword>
<comment type="caution">
    <text evidence="15">The sequence shown here is derived from an EMBL/GenBank/DDBJ whole genome shotgun (WGS) entry which is preliminary data.</text>
</comment>
<protein>
    <recommendedName>
        <fullName evidence="3 13">Flagellar biosynthetic protein FlhB</fullName>
    </recommendedName>
</protein>
<keyword evidence="16" id="KW-1185">Reference proteome</keyword>
<evidence type="ECO:0000256" key="14">
    <source>
        <dbReference type="SAM" id="MobiDB-lite"/>
    </source>
</evidence>
<evidence type="ECO:0000256" key="4">
    <source>
        <dbReference type="ARBA" id="ARBA00022448"/>
    </source>
</evidence>
<comment type="caution">
    <text evidence="13">Lacks conserved residue(s) required for the propagation of feature annotation.</text>
</comment>
<keyword evidence="4 13" id="KW-0813">Transport</keyword>
<feature type="transmembrane region" description="Helical" evidence="13">
    <location>
        <begin position="187"/>
        <end position="212"/>
    </location>
</feature>
<dbReference type="InterPro" id="IPR006135">
    <property type="entry name" value="T3SS_substrate_exporter"/>
</dbReference>
<keyword evidence="6 13" id="KW-0812">Transmembrane</keyword>
<keyword evidence="7 13" id="KW-1005">Bacterial flagellum biogenesis</keyword>
<feature type="compositionally biased region" description="Basic and acidic residues" evidence="14">
    <location>
        <begin position="7"/>
        <end position="26"/>
    </location>
</feature>
<keyword evidence="15" id="KW-0282">Flagellum</keyword>
<evidence type="ECO:0000256" key="12">
    <source>
        <dbReference type="ARBA" id="ARBA00025078"/>
    </source>
</evidence>
<feature type="transmembrane region" description="Helical" evidence="13">
    <location>
        <begin position="34"/>
        <end position="55"/>
    </location>
</feature>
<keyword evidence="15" id="KW-0969">Cilium</keyword>
<feature type="compositionally biased region" description="Basic and acidic residues" evidence="14">
    <location>
        <begin position="356"/>
        <end position="366"/>
    </location>
</feature>
<evidence type="ECO:0000256" key="8">
    <source>
        <dbReference type="ARBA" id="ARBA00022927"/>
    </source>
</evidence>
<dbReference type="SUPFAM" id="SSF160544">
    <property type="entry name" value="EscU C-terminal domain-like"/>
    <property type="match status" value="1"/>
</dbReference>
<evidence type="ECO:0000256" key="13">
    <source>
        <dbReference type="RuleBase" id="RU364091"/>
    </source>
</evidence>
<comment type="function">
    <text evidence="12 13">Required for formation of the rod structure in the basal body of the flagellar apparatus. Together with FliI and FliH, may constitute the export apparatus of flagellin.</text>
</comment>
<dbReference type="InterPro" id="IPR029025">
    <property type="entry name" value="T3SS_substrate_exporter_C"/>
</dbReference>
<evidence type="ECO:0000256" key="9">
    <source>
        <dbReference type="ARBA" id="ARBA00022989"/>
    </source>
</evidence>
<dbReference type="Pfam" id="PF01312">
    <property type="entry name" value="Bac_export_2"/>
    <property type="match status" value="1"/>
</dbReference>
<keyword evidence="8 13" id="KW-0653">Protein transport</keyword>
<dbReference type="RefSeq" id="WP_019018464.1">
    <property type="nucleotide sequence ID" value="NZ_BMXD01000001.1"/>
</dbReference>
<dbReference type="InterPro" id="IPR006136">
    <property type="entry name" value="FlhB"/>
</dbReference>
<keyword evidence="11 13" id="KW-1006">Bacterial flagellum protein export</keyword>
<dbReference type="PRINTS" id="PR00950">
    <property type="entry name" value="TYPE3IMSPROT"/>
</dbReference>
<evidence type="ECO:0000256" key="1">
    <source>
        <dbReference type="ARBA" id="ARBA00004651"/>
    </source>
</evidence>
<dbReference type="Proteomes" id="UP001595640">
    <property type="component" value="Unassembled WGS sequence"/>
</dbReference>
<evidence type="ECO:0000256" key="2">
    <source>
        <dbReference type="ARBA" id="ARBA00010690"/>
    </source>
</evidence>
<name>A0ABV7M2S5_9GAMM</name>
<feature type="region of interest" description="Disordered" evidence="14">
    <location>
        <begin position="356"/>
        <end position="388"/>
    </location>
</feature>
<evidence type="ECO:0000313" key="15">
    <source>
        <dbReference type="EMBL" id="MFC3293162.1"/>
    </source>
</evidence>
<accession>A0ABV7M2S5</accession>
<proteinExistence type="inferred from homology"/>
<organism evidence="15 16">
    <name type="scientific">Modicisalibacter luteus</name>
    <dbReference type="NCBI Taxonomy" id="453962"/>
    <lineage>
        <taxon>Bacteria</taxon>
        <taxon>Pseudomonadati</taxon>
        <taxon>Pseudomonadota</taxon>
        <taxon>Gammaproteobacteria</taxon>
        <taxon>Oceanospirillales</taxon>
        <taxon>Halomonadaceae</taxon>
        <taxon>Modicisalibacter</taxon>
    </lineage>
</organism>
<comment type="subcellular location">
    <subcellularLocation>
        <location evidence="1">Cell membrane</location>
        <topology evidence="1">Multi-pass membrane protein</topology>
    </subcellularLocation>
</comment>
<evidence type="ECO:0000313" key="16">
    <source>
        <dbReference type="Proteomes" id="UP001595640"/>
    </source>
</evidence>
<dbReference type="EMBL" id="JBHRUH010000031">
    <property type="protein sequence ID" value="MFC3293162.1"/>
    <property type="molecule type" value="Genomic_DNA"/>
</dbReference>
<sequence>MAEETSQDDKTEEPTPRRIEKAREEGQVARSRELATFMMLMAGVASLWFMGSLLYDQLGLMMEQTFLFDRGIAFDTALMLTNFWALGTQTLITLLPLFLLWTVVALIAPALLGGWLISGKSLKPQLSKLNPLKGLKRMFSTQALAELAKAIAKSVLTGSVAIGFLWSKRGDLLALTDQPLEMALFHALKLAALCCGLIVLSLVVVILIDVPYQLWSHNKKLRMTKDEIKKEHKESEGDPHVKARIRQQQQAMARGRMMSKVPEADVIVTNPTHYAVALSYQDGKMGAPRVVAKGVDAVAVRIRELGDEHKIPRLEAPPLARALYRHVDLDREIPADLYTAVAEVLAWAFRLKQVRREGGDMPDTPRDLPVPPELDDATRRETPSEDAQ</sequence>
<dbReference type="PANTHER" id="PTHR30531">
    <property type="entry name" value="FLAGELLAR BIOSYNTHETIC PROTEIN FLHB"/>
    <property type="match status" value="1"/>
</dbReference>
<comment type="similarity">
    <text evidence="2 13">Belongs to the type III secretion exporter family.</text>
</comment>
<dbReference type="PANTHER" id="PTHR30531:SF12">
    <property type="entry name" value="FLAGELLAR BIOSYNTHETIC PROTEIN FLHB"/>
    <property type="match status" value="1"/>
</dbReference>
<reference evidence="16" key="1">
    <citation type="journal article" date="2019" name="Int. J. Syst. Evol. Microbiol.">
        <title>The Global Catalogue of Microorganisms (GCM) 10K type strain sequencing project: providing services to taxonomists for standard genome sequencing and annotation.</title>
        <authorList>
            <consortium name="The Broad Institute Genomics Platform"/>
            <consortium name="The Broad Institute Genome Sequencing Center for Infectious Disease"/>
            <person name="Wu L."/>
            <person name="Ma J."/>
        </authorList>
    </citation>
    <scope>NUCLEOTIDE SEQUENCE [LARGE SCALE GENOMIC DNA]</scope>
    <source>
        <strain evidence="16">KCTC 12847</strain>
    </source>
</reference>
<feature type="compositionally biased region" description="Basic and acidic residues" evidence="14">
    <location>
        <begin position="376"/>
        <end position="388"/>
    </location>
</feature>
<keyword evidence="5 13" id="KW-1003">Cell membrane</keyword>
<dbReference type="Gene3D" id="6.10.250.2080">
    <property type="match status" value="1"/>
</dbReference>
<dbReference type="Gene3D" id="3.40.1690.10">
    <property type="entry name" value="secretion proteins EscU"/>
    <property type="match status" value="1"/>
</dbReference>
<evidence type="ECO:0000256" key="5">
    <source>
        <dbReference type="ARBA" id="ARBA00022475"/>
    </source>
</evidence>
<feature type="region of interest" description="Disordered" evidence="14">
    <location>
        <begin position="1"/>
        <end position="26"/>
    </location>
</feature>
<evidence type="ECO:0000256" key="7">
    <source>
        <dbReference type="ARBA" id="ARBA00022795"/>
    </source>
</evidence>
<feature type="transmembrane region" description="Helical" evidence="13">
    <location>
        <begin position="98"/>
        <end position="118"/>
    </location>
</feature>
<evidence type="ECO:0000256" key="10">
    <source>
        <dbReference type="ARBA" id="ARBA00023136"/>
    </source>
</evidence>
<evidence type="ECO:0000256" key="6">
    <source>
        <dbReference type="ARBA" id="ARBA00022692"/>
    </source>
</evidence>
<evidence type="ECO:0000256" key="11">
    <source>
        <dbReference type="ARBA" id="ARBA00023225"/>
    </source>
</evidence>